<feature type="transmembrane region" description="Helical" evidence="1">
    <location>
        <begin position="195"/>
        <end position="216"/>
    </location>
</feature>
<dbReference type="Proteomes" id="UP000237631">
    <property type="component" value="Unassembled WGS sequence"/>
</dbReference>
<evidence type="ECO:0000313" key="3">
    <source>
        <dbReference type="EMBL" id="PPJ50834.1"/>
    </source>
</evidence>
<protein>
    <recommendedName>
        <fullName evidence="5">Protein PBN1</fullName>
    </recommendedName>
</protein>
<gene>
    <name evidence="3" type="ORF">CBER1_07257</name>
</gene>
<dbReference type="GO" id="GO:0000030">
    <property type="term" value="F:mannosyltransferase activity"/>
    <property type="evidence" value="ECO:0007669"/>
    <property type="project" value="TreeGrafter"/>
</dbReference>
<keyword evidence="1" id="KW-1133">Transmembrane helix</keyword>
<dbReference type="GO" id="GO:0005789">
    <property type="term" value="C:endoplasmic reticulum membrane"/>
    <property type="evidence" value="ECO:0007669"/>
    <property type="project" value="TreeGrafter"/>
</dbReference>
<dbReference type="OrthoDB" id="3360032at2759"/>
<keyword evidence="1" id="KW-0812">Transmembrane</keyword>
<dbReference type="EMBL" id="PNEN01001774">
    <property type="protein sequence ID" value="PPJ50834.1"/>
    <property type="molecule type" value="Genomic_DNA"/>
</dbReference>
<name>A0A2S6BTN1_9PEZI</name>
<keyword evidence="1" id="KW-0472">Membrane</keyword>
<dbReference type="Pfam" id="PF10333">
    <property type="entry name" value="Pga1"/>
    <property type="match status" value="1"/>
</dbReference>
<evidence type="ECO:0008006" key="5">
    <source>
        <dbReference type="Google" id="ProtNLM"/>
    </source>
</evidence>
<proteinExistence type="predicted"/>
<dbReference type="AlphaFoldDB" id="A0A2S6BTN1"/>
<dbReference type="InterPro" id="IPR019433">
    <property type="entry name" value="GPI_ManTrfase_II_coact_Pga1"/>
</dbReference>
<dbReference type="PANTHER" id="PTHR28022:SF1">
    <property type="entry name" value="GPI MANNOSYLTRANSFERASE 2 SUBUNIT PGA1"/>
    <property type="match status" value="1"/>
</dbReference>
<evidence type="ECO:0000313" key="4">
    <source>
        <dbReference type="Proteomes" id="UP000237631"/>
    </source>
</evidence>
<organism evidence="3 4">
    <name type="scientific">Cercospora berteroae</name>
    <dbReference type="NCBI Taxonomy" id="357750"/>
    <lineage>
        <taxon>Eukaryota</taxon>
        <taxon>Fungi</taxon>
        <taxon>Dikarya</taxon>
        <taxon>Ascomycota</taxon>
        <taxon>Pezizomycotina</taxon>
        <taxon>Dothideomycetes</taxon>
        <taxon>Dothideomycetidae</taxon>
        <taxon>Mycosphaerellales</taxon>
        <taxon>Mycosphaerellaceae</taxon>
        <taxon>Cercospora</taxon>
    </lineage>
</organism>
<accession>A0A2S6BTN1</accession>
<keyword evidence="4" id="KW-1185">Reference proteome</keyword>
<comment type="caution">
    <text evidence="3">The sequence shown here is derived from an EMBL/GenBank/DDBJ whole genome shotgun (WGS) entry which is preliminary data.</text>
</comment>
<feature type="chain" id="PRO_5015492117" description="Protein PBN1" evidence="2">
    <location>
        <begin position="21"/>
        <end position="227"/>
    </location>
</feature>
<keyword evidence="2" id="KW-0732">Signal</keyword>
<reference evidence="4" key="1">
    <citation type="journal article" date="2017" name="bioRxiv">
        <title>Conservation of a gene cluster reveals novel cercosporin biosynthetic mechanisms and extends production to the genus Colletotrichum.</title>
        <authorList>
            <person name="de Jonge R."/>
            <person name="Ebert M.K."/>
            <person name="Huitt-Roehl C.R."/>
            <person name="Pal P."/>
            <person name="Suttle J.C."/>
            <person name="Spanner R.E."/>
            <person name="Neubauer J.D."/>
            <person name="Jurick W.M.II."/>
            <person name="Stott K.A."/>
            <person name="Secor G.A."/>
            <person name="Thomma B.P.H.J."/>
            <person name="Van de Peer Y."/>
            <person name="Townsend C.A."/>
            <person name="Bolton M.D."/>
        </authorList>
    </citation>
    <scope>NUCLEOTIDE SEQUENCE [LARGE SCALE GENOMIC DNA]</scope>
    <source>
        <strain evidence="4">CBS538.71</strain>
    </source>
</reference>
<evidence type="ECO:0000256" key="2">
    <source>
        <dbReference type="SAM" id="SignalP"/>
    </source>
</evidence>
<dbReference type="GO" id="GO:0006506">
    <property type="term" value="P:GPI anchor biosynthetic process"/>
    <property type="evidence" value="ECO:0007669"/>
    <property type="project" value="TreeGrafter"/>
</dbReference>
<dbReference type="PANTHER" id="PTHR28022">
    <property type="entry name" value="GPI MANNOSYLTRANSFERASE 2 SUBUNIT PGA1"/>
    <property type="match status" value="1"/>
</dbReference>
<sequence length="227" mass="25259">MRLLTCVTSLFALQLTTTWANTEKTIFLAPDIITLPDAGPTLAALGLDAISSDNTTLRRALPVVFPSQERPRGQESWYLLHNLQPGQRYEVRVCWPAVQPTEFWLETFNLSHVFDTPHLIQSLAAFAEQQAPPAAGAGTSQDVYTSSILFLRLQAAADYFTTNKELMSTPQPVDVDIILDPYLANIFPASLVPTALYIVILTLLSFYLAATIWRYLQPHTPNKAHSD</sequence>
<evidence type="ECO:0000256" key="1">
    <source>
        <dbReference type="SAM" id="Phobius"/>
    </source>
</evidence>
<dbReference type="GO" id="GO:0031501">
    <property type="term" value="C:mannosyltransferase complex"/>
    <property type="evidence" value="ECO:0007669"/>
    <property type="project" value="TreeGrafter"/>
</dbReference>
<feature type="signal peptide" evidence="2">
    <location>
        <begin position="1"/>
        <end position="20"/>
    </location>
</feature>